<evidence type="ECO:0000313" key="2">
    <source>
        <dbReference type="EMBL" id="KAK4462032.1"/>
    </source>
</evidence>
<dbReference type="Proteomes" id="UP001321749">
    <property type="component" value="Unassembled WGS sequence"/>
</dbReference>
<keyword evidence="1" id="KW-1133">Transmembrane helix</keyword>
<comment type="caution">
    <text evidence="2">The sequence shown here is derived from an EMBL/GenBank/DDBJ whole genome shotgun (WGS) entry which is preliminary data.</text>
</comment>
<gene>
    <name evidence="2" type="ORF">QBC42DRAFT_85635</name>
</gene>
<protein>
    <submittedName>
        <fullName evidence="2">Uncharacterized protein</fullName>
    </submittedName>
</protein>
<keyword evidence="1" id="KW-0812">Transmembrane</keyword>
<evidence type="ECO:0000313" key="3">
    <source>
        <dbReference type="Proteomes" id="UP001321749"/>
    </source>
</evidence>
<feature type="transmembrane region" description="Helical" evidence="1">
    <location>
        <begin position="45"/>
        <end position="68"/>
    </location>
</feature>
<dbReference type="EMBL" id="MU864979">
    <property type="protein sequence ID" value="KAK4462032.1"/>
    <property type="molecule type" value="Genomic_DNA"/>
</dbReference>
<reference evidence="2" key="1">
    <citation type="journal article" date="2023" name="Mol. Phylogenet. Evol.">
        <title>Genome-scale phylogeny and comparative genomics of the fungal order Sordariales.</title>
        <authorList>
            <person name="Hensen N."/>
            <person name="Bonometti L."/>
            <person name="Westerberg I."/>
            <person name="Brannstrom I.O."/>
            <person name="Guillou S."/>
            <person name="Cros-Aarteil S."/>
            <person name="Calhoun S."/>
            <person name="Haridas S."/>
            <person name="Kuo A."/>
            <person name="Mondo S."/>
            <person name="Pangilinan J."/>
            <person name="Riley R."/>
            <person name="LaButti K."/>
            <person name="Andreopoulos B."/>
            <person name="Lipzen A."/>
            <person name="Chen C."/>
            <person name="Yan M."/>
            <person name="Daum C."/>
            <person name="Ng V."/>
            <person name="Clum A."/>
            <person name="Steindorff A."/>
            <person name="Ohm R.A."/>
            <person name="Martin F."/>
            <person name="Silar P."/>
            <person name="Natvig D.O."/>
            <person name="Lalanne C."/>
            <person name="Gautier V."/>
            <person name="Ament-Velasquez S.L."/>
            <person name="Kruys A."/>
            <person name="Hutchinson M.I."/>
            <person name="Powell A.J."/>
            <person name="Barry K."/>
            <person name="Miller A.N."/>
            <person name="Grigoriev I.V."/>
            <person name="Debuchy R."/>
            <person name="Gladieux P."/>
            <person name="Hiltunen Thoren M."/>
            <person name="Johannesson H."/>
        </authorList>
    </citation>
    <scope>NUCLEOTIDE SEQUENCE</scope>
    <source>
        <strain evidence="2">PSN324</strain>
    </source>
</reference>
<proteinExistence type="predicted"/>
<name>A0AAV9HMF2_9PEZI</name>
<accession>A0AAV9HMF2</accession>
<reference evidence="2" key="2">
    <citation type="submission" date="2023-06" db="EMBL/GenBank/DDBJ databases">
        <authorList>
            <consortium name="Lawrence Berkeley National Laboratory"/>
            <person name="Mondo S.J."/>
            <person name="Hensen N."/>
            <person name="Bonometti L."/>
            <person name="Westerberg I."/>
            <person name="Brannstrom I.O."/>
            <person name="Guillou S."/>
            <person name="Cros-Aarteil S."/>
            <person name="Calhoun S."/>
            <person name="Haridas S."/>
            <person name="Kuo A."/>
            <person name="Pangilinan J."/>
            <person name="Riley R."/>
            <person name="Labutti K."/>
            <person name="Andreopoulos B."/>
            <person name="Lipzen A."/>
            <person name="Chen C."/>
            <person name="Yanf M."/>
            <person name="Daum C."/>
            <person name="Ng V."/>
            <person name="Clum A."/>
            <person name="Steindorff A."/>
            <person name="Ohm R."/>
            <person name="Martin F."/>
            <person name="Silar P."/>
            <person name="Natvig D."/>
            <person name="Lalanne C."/>
            <person name="Gautier V."/>
            <person name="Ament-Velasquez S.L."/>
            <person name="Kruys A."/>
            <person name="Hutchinson M.I."/>
            <person name="Powell A.J."/>
            <person name="Barry K."/>
            <person name="Miller A.N."/>
            <person name="Grigoriev I.V."/>
            <person name="Debuchy R."/>
            <person name="Gladieux P."/>
            <person name="Thoren M.H."/>
            <person name="Johannesson H."/>
        </authorList>
    </citation>
    <scope>NUCLEOTIDE SEQUENCE</scope>
    <source>
        <strain evidence="2">PSN324</strain>
    </source>
</reference>
<dbReference type="AlphaFoldDB" id="A0AAV9HMF2"/>
<organism evidence="2 3">
    <name type="scientific">Cladorrhinum samala</name>
    <dbReference type="NCBI Taxonomy" id="585594"/>
    <lineage>
        <taxon>Eukaryota</taxon>
        <taxon>Fungi</taxon>
        <taxon>Dikarya</taxon>
        <taxon>Ascomycota</taxon>
        <taxon>Pezizomycotina</taxon>
        <taxon>Sordariomycetes</taxon>
        <taxon>Sordariomycetidae</taxon>
        <taxon>Sordariales</taxon>
        <taxon>Podosporaceae</taxon>
        <taxon>Cladorrhinum</taxon>
    </lineage>
</organism>
<keyword evidence="1" id="KW-0472">Membrane</keyword>
<evidence type="ECO:0000256" key="1">
    <source>
        <dbReference type="SAM" id="Phobius"/>
    </source>
</evidence>
<keyword evidence="3" id="KW-1185">Reference proteome</keyword>
<feature type="transmembrane region" description="Helical" evidence="1">
    <location>
        <begin position="80"/>
        <end position="100"/>
    </location>
</feature>
<sequence length="102" mass="11636">MFFSDSLRQYPDGFCLQTLEFILLQPAPIASTMLPASAVSCSKDFFFFAPLLLWFLFGFEAVVVYTLYPRFYTPCLTGSTFFSSSFFFTAGCAFIFGSWFHD</sequence>